<dbReference type="PANTHER" id="PTHR20988:SF2">
    <property type="entry name" value="TRANSMEMBRANE PROTEIN 183A-RELATED"/>
    <property type="match status" value="1"/>
</dbReference>
<evidence type="ECO:0000313" key="2">
    <source>
        <dbReference type="Proteomes" id="UP000092461"/>
    </source>
</evidence>
<reference evidence="1" key="1">
    <citation type="submission" date="2020-05" db="UniProtKB">
        <authorList>
            <consortium name="EnsemblMetazoa"/>
        </authorList>
    </citation>
    <scope>IDENTIFICATION</scope>
    <source>
        <strain evidence="1">Jacobina</strain>
    </source>
</reference>
<proteinExistence type="predicted"/>
<dbReference type="Proteomes" id="UP000092461">
    <property type="component" value="Unassembled WGS sequence"/>
</dbReference>
<sequence>MSKKAKDKNKKYQAASDFSLNDCANAAVAGVRKKKPFGDCNNTKKLIQLAEGEKLEEGTSEEFDGEEVPENVAEVAAAVELPEEDFIDYSFDVWWLISEHIMPEDISRFSLICRKTATVVRMVKFWMHLYHRFYTPHIDLPAPLRPHKITKQPNKRNAVIRTLFYTYSPFKLSVNRRAGRDPACLVGHRVASSWFVQQPGEKQQWIFIYTFKPRTGETNQRRKEANGQKKINPEENSHVLLISTRQFRPLPHFHGHDVFLKALTRPLATGFSEFALRMEFEDYKRSIVHTITYDSGVSVQVIDWFSPLYETTVKKLCDFSACDDREGTFFAD</sequence>
<dbReference type="EnsemblMetazoa" id="LLOJ002566-RA">
    <property type="protein sequence ID" value="LLOJ002566-PA"/>
    <property type="gene ID" value="LLOJ002566"/>
</dbReference>
<dbReference type="InterPro" id="IPR026509">
    <property type="entry name" value="TMEM183"/>
</dbReference>
<dbReference type="GO" id="GO:0019005">
    <property type="term" value="C:SCF ubiquitin ligase complex"/>
    <property type="evidence" value="ECO:0007669"/>
    <property type="project" value="TreeGrafter"/>
</dbReference>
<accession>A0A1B0CDZ6</accession>
<dbReference type="AlphaFoldDB" id="A0A1B0CDZ6"/>
<dbReference type="VEuPathDB" id="VectorBase:LLONM1_000272"/>
<dbReference type="GO" id="GO:0031647">
    <property type="term" value="P:regulation of protein stability"/>
    <property type="evidence" value="ECO:0007669"/>
    <property type="project" value="TreeGrafter"/>
</dbReference>
<evidence type="ECO:0000313" key="1">
    <source>
        <dbReference type="EnsemblMetazoa" id="LLOJ002566-PA"/>
    </source>
</evidence>
<name>A0A1B0CDZ6_LUTLO</name>
<dbReference type="PANTHER" id="PTHR20988">
    <property type="entry name" value="TRANSMEMBRANE PROTEIN 183A-RELATED"/>
    <property type="match status" value="1"/>
</dbReference>
<keyword evidence="2" id="KW-1185">Reference proteome</keyword>
<evidence type="ECO:0008006" key="3">
    <source>
        <dbReference type="Google" id="ProtNLM"/>
    </source>
</evidence>
<organism evidence="1 2">
    <name type="scientific">Lutzomyia longipalpis</name>
    <name type="common">Sand fly</name>
    <dbReference type="NCBI Taxonomy" id="7200"/>
    <lineage>
        <taxon>Eukaryota</taxon>
        <taxon>Metazoa</taxon>
        <taxon>Ecdysozoa</taxon>
        <taxon>Arthropoda</taxon>
        <taxon>Hexapoda</taxon>
        <taxon>Insecta</taxon>
        <taxon>Pterygota</taxon>
        <taxon>Neoptera</taxon>
        <taxon>Endopterygota</taxon>
        <taxon>Diptera</taxon>
        <taxon>Nematocera</taxon>
        <taxon>Psychodoidea</taxon>
        <taxon>Psychodidae</taxon>
        <taxon>Lutzomyia</taxon>
        <taxon>Lutzomyia</taxon>
    </lineage>
</organism>
<protein>
    <recommendedName>
        <fullName evidence="3">F-box domain-containing protein</fullName>
    </recommendedName>
</protein>
<dbReference type="VEuPathDB" id="VectorBase:LLOJ002566"/>
<dbReference type="EMBL" id="AJWK01008439">
    <property type="status" value="NOT_ANNOTATED_CDS"/>
    <property type="molecule type" value="Genomic_DNA"/>
</dbReference>